<feature type="signal peptide" evidence="1">
    <location>
        <begin position="1"/>
        <end position="19"/>
    </location>
</feature>
<comment type="caution">
    <text evidence="2">The sequence shown here is derived from an EMBL/GenBank/DDBJ whole genome shotgun (WGS) entry which is preliminary data.</text>
</comment>
<dbReference type="AlphaFoldDB" id="A0A484BPM1"/>
<sequence length="112" mass="11192">MRLTLVALVGAVCIACSFAHPLEEQAEKNDLYNVADLGQAHANEDGRQARFLLGGLGGWGGGYRGGWGGGWGGGGWGGGWGGGGWRGGWGGGGWGGGWGGGYRGGWGGGWLG</sequence>
<feature type="chain" id="PRO_5019722952" description="DUF4766 domain-containing protein" evidence="1">
    <location>
        <begin position="20"/>
        <end position="112"/>
    </location>
</feature>
<evidence type="ECO:0008006" key="4">
    <source>
        <dbReference type="Google" id="ProtNLM"/>
    </source>
</evidence>
<keyword evidence="3" id="KW-1185">Reference proteome</keyword>
<protein>
    <recommendedName>
        <fullName evidence="4">DUF4766 domain-containing protein</fullName>
    </recommendedName>
</protein>
<reference evidence="2 3" key="1">
    <citation type="journal article" date="2019" name="J. Hered.">
        <title>An Improved Genome Assembly for Drosophila navojoa, the Basal Species in the mojavensis Cluster.</title>
        <authorList>
            <person name="Vanderlinde T."/>
            <person name="Dupim E.G."/>
            <person name="Nazario-Yepiz N.O."/>
            <person name="Carvalho A.B."/>
        </authorList>
    </citation>
    <scope>NUCLEOTIDE SEQUENCE [LARGE SCALE GENOMIC DNA]</scope>
    <source>
        <strain evidence="2">Navoj_Jal97</strain>
        <tissue evidence="2">Whole organism</tissue>
    </source>
</reference>
<evidence type="ECO:0000313" key="2">
    <source>
        <dbReference type="EMBL" id="TDG50796.1"/>
    </source>
</evidence>
<gene>
    <name evidence="2" type="ORF">AWZ03_002785</name>
</gene>
<evidence type="ECO:0000313" key="3">
    <source>
        <dbReference type="Proteomes" id="UP000295192"/>
    </source>
</evidence>
<name>A0A484BPM1_DRONA</name>
<proteinExistence type="predicted"/>
<accession>A0A484BPM1</accession>
<dbReference type="OrthoDB" id="7871869at2759"/>
<dbReference type="OMA" id="CSFAHPL"/>
<dbReference type="EMBL" id="LSRL02000013">
    <property type="protein sequence ID" value="TDG50796.1"/>
    <property type="molecule type" value="Genomic_DNA"/>
</dbReference>
<keyword evidence="1" id="KW-0732">Signal</keyword>
<evidence type="ECO:0000256" key="1">
    <source>
        <dbReference type="SAM" id="SignalP"/>
    </source>
</evidence>
<organism evidence="2 3">
    <name type="scientific">Drosophila navojoa</name>
    <name type="common">Fruit fly</name>
    <dbReference type="NCBI Taxonomy" id="7232"/>
    <lineage>
        <taxon>Eukaryota</taxon>
        <taxon>Metazoa</taxon>
        <taxon>Ecdysozoa</taxon>
        <taxon>Arthropoda</taxon>
        <taxon>Hexapoda</taxon>
        <taxon>Insecta</taxon>
        <taxon>Pterygota</taxon>
        <taxon>Neoptera</taxon>
        <taxon>Endopterygota</taxon>
        <taxon>Diptera</taxon>
        <taxon>Brachycera</taxon>
        <taxon>Muscomorpha</taxon>
        <taxon>Ephydroidea</taxon>
        <taxon>Drosophilidae</taxon>
        <taxon>Drosophila</taxon>
    </lineage>
</organism>
<dbReference type="Proteomes" id="UP000295192">
    <property type="component" value="Unassembled WGS sequence"/>
</dbReference>